<dbReference type="Gene3D" id="3.30.70.100">
    <property type="match status" value="1"/>
</dbReference>
<dbReference type="InterPro" id="IPR006121">
    <property type="entry name" value="HMA_dom"/>
</dbReference>
<dbReference type="AlphaFoldDB" id="A0A3B0XEJ3"/>
<accession>A0A3B0XEJ3</accession>
<feature type="domain" description="HMA" evidence="1">
    <location>
        <begin position="33"/>
        <end position="73"/>
    </location>
</feature>
<sequence length="190" mass="20694">MKPCSKKISILFILILSVLSAGAFADTYKYHADVKGMVCAFCAYSVSKNISKLPGVDADSVNIDLKGGQLDFNSSQIISNKELSELFIESGFTVSNLSYKKTSKNTATASADIILDLKIDAFKTDQFIKVIETIGAMAANSSARLIIKSPPSQEDTILKPLLMGRQQVVKVQFIPVQSDIVHIRLTEISD</sequence>
<evidence type="ECO:0000313" key="2">
    <source>
        <dbReference type="EMBL" id="VAW66725.1"/>
    </source>
</evidence>
<dbReference type="InterPro" id="IPR036163">
    <property type="entry name" value="HMA_dom_sf"/>
</dbReference>
<evidence type="ECO:0000259" key="1">
    <source>
        <dbReference type="Pfam" id="PF00403"/>
    </source>
</evidence>
<protein>
    <recommendedName>
        <fullName evidence="1">HMA domain-containing protein</fullName>
    </recommendedName>
</protein>
<dbReference type="InterPro" id="IPR018247">
    <property type="entry name" value="EF_Hand_1_Ca_BS"/>
</dbReference>
<dbReference type="Pfam" id="PF00403">
    <property type="entry name" value="HMA"/>
    <property type="match status" value="1"/>
</dbReference>
<dbReference type="SUPFAM" id="SSF55008">
    <property type="entry name" value="HMA, heavy metal-associated domain"/>
    <property type="match status" value="1"/>
</dbReference>
<dbReference type="CDD" id="cd00371">
    <property type="entry name" value="HMA"/>
    <property type="match status" value="1"/>
</dbReference>
<reference evidence="2" key="1">
    <citation type="submission" date="2018-06" db="EMBL/GenBank/DDBJ databases">
        <authorList>
            <person name="Zhirakovskaya E."/>
        </authorList>
    </citation>
    <scope>NUCLEOTIDE SEQUENCE</scope>
</reference>
<organism evidence="2">
    <name type="scientific">hydrothermal vent metagenome</name>
    <dbReference type="NCBI Taxonomy" id="652676"/>
    <lineage>
        <taxon>unclassified sequences</taxon>
        <taxon>metagenomes</taxon>
        <taxon>ecological metagenomes</taxon>
    </lineage>
</organism>
<dbReference type="EMBL" id="UOFI01000085">
    <property type="protein sequence ID" value="VAW66725.1"/>
    <property type="molecule type" value="Genomic_DNA"/>
</dbReference>
<name>A0A3B0XEJ3_9ZZZZ</name>
<dbReference type="PROSITE" id="PS00018">
    <property type="entry name" value="EF_HAND_1"/>
    <property type="match status" value="1"/>
</dbReference>
<dbReference type="GO" id="GO:0046872">
    <property type="term" value="F:metal ion binding"/>
    <property type="evidence" value="ECO:0007669"/>
    <property type="project" value="InterPro"/>
</dbReference>
<gene>
    <name evidence="2" type="ORF">MNBD_GAMMA09-2816</name>
</gene>
<proteinExistence type="predicted"/>